<dbReference type="InterPro" id="IPR039101">
    <property type="entry name" value="TMX2"/>
</dbReference>
<dbReference type="GO" id="GO:0015036">
    <property type="term" value="F:disulfide oxidoreductase activity"/>
    <property type="evidence" value="ECO:0007669"/>
    <property type="project" value="TreeGrafter"/>
</dbReference>
<protein>
    <submittedName>
        <fullName evidence="3">Thioredoxin-related transmembrane protein 2</fullName>
    </submittedName>
</protein>
<feature type="domain" description="Thioredoxin" evidence="2">
    <location>
        <begin position="109"/>
        <end position="262"/>
    </location>
</feature>
<gene>
    <name evidence="3" type="primary">TMX2</name>
</gene>
<dbReference type="OMA" id="VIMIRTR"/>
<keyword evidence="1" id="KW-0472">Membrane</keyword>
<accession>T2M348</accession>
<dbReference type="PANTHER" id="PTHR15853">
    <property type="entry name" value="THIOREDOXIN-RELATED"/>
    <property type="match status" value="1"/>
</dbReference>
<dbReference type="InterPro" id="IPR036249">
    <property type="entry name" value="Thioredoxin-like_sf"/>
</dbReference>
<dbReference type="PANTHER" id="PTHR15853:SF0">
    <property type="entry name" value="THIOREDOXIN-RELATED TRANSMEMBRANE PROTEIN 2"/>
    <property type="match status" value="1"/>
</dbReference>
<dbReference type="OrthoDB" id="20229at2759"/>
<dbReference type="SUPFAM" id="SSF52833">
    <property type="entry name" value="Thioredoxin-like"/>
    <property type="match status" value="1"/>
</dbReference>
<name>T2M348_HYDVU</name>
<dbReference type="GeneID" id="100201078"/>
<dbReference type="AlphaFoldDB" id="T2M348"/>
<feature type="transmembrane region" description="Helical" evidence="1">
    <location>
        <begin position="12"/>
        <end position="35"/>
    </location>
</feature>
<dbReference type="PROSITE" id="PS51352">
    <property type="entry name" value="THIOREDOXIN_2"/>
    <property type="match status" value="1"/>
</dbReference>
<dbReference type="EMBL" id="HAAD01000190">
    <property type="protein sequence ID" value="CDG66422.1"/>
    <property type="molecule type" value="mRNA"/>
</dbReference>
<proteinExistence type="evidence at transcript level"/>
<keyword evidence="1" id="KW-1133">Transmembrane helix</keyword>
<keyword evidence="1 3" id="KW-0812">Transmembrane</keyword>
<evidence type="ECO:0000256" key="1">
    <source>
        <dbReference type="SAM" id="Phobius"/>
    </source>
</evidence>
<feature type="transmembrane region" description="Helical" evidence="1">
    <location>
        <begin position="98"/>
        <end position="118"/>
    </location>
</feature>
<dbReference type="KEGG" id="hmg:100201078"/>
<dbReference type="InterPro" id="IPR013766">
    <property type="entry name" value="Thioredoxin_domain"/>
</dbReference>
<evidence type="ECO:0000259" key="2">
    <source>
        <dbReference type="PROSITE" id="PS51352"/>
    </source>
</evidence>
<dbReference type="Pfam" id="PF00085">
    <property type="entry name" value="Thioredoxin"/>
    <property type="match status" value="1"/>
</dbReference>
<feature type="transmembrane region" description="Helical" evidence="1">
    <location>
        <begin position="75"/>
        <end position="92"/>
    </location>
</feature>
<evidence type="ECO:0000313" key="3">
    <source>
        <dbReference type="EMBL" id="CDG66422.1"/>
    </source>
</evidence>
<sequence>MSYQEYLNGHYILNFVASFMFVLTRSFEPLCWILYDPNDDGQCTYDWRDTEILMFTGIVLMMKNRRWKPLSNKEYISNFFIFAKTTNILLFMRHDIRYGILYILFCLVLFIGFPEPSYKGPDKIKFFRGQALDEELYHNPEKIMLVEFYAAWSPPCTRFSGTFANLSLKYSNDFFEFGKLDVTRYEKIAEKYCVNHSVTSKALPTLILFVNGKESMRRPQINAKGTAIPYIFNEENIIRDFELNEIYNKTKLKLSKVETKKSS</sequence>
<reference evidence="3" key="1">
    <citation type="journal article" date="2013" name="Genome Biol. Evol.">
        <title>Punctuated emergences of genetic and phenotypic innovations in eumetazoan, bilaterian, euteleostome, and hominidae ancestors.</title>
        <authorList>
            <person name="Wenger Y."/>
            <person name="Galliot B."/>
        </authorList>
    </citation>
    <scope>NUCLEOTIDE SEQUENCE</scope>
    <source>
        <tissue evidence="3">Whole animals</tissue>
    </source>
</reference>
<dbReference type="Gene3D" id="3.40.30.10">
    <property type="entry name" value="Glutaredoxin"/>
    <property type="match status" value="1"/>
</dbReference>
<organism evidence="3">
    <name type="scientific">Hydra vulgaris</name>
    <name type="common">Hydra</name>
    <name type="synonym">Hydra attenuata</name>
    <dbReference type="NCBI Taxonomy" id="6087"/>
    <lineage>
        <taxon>Eukaryota</taxon>
        <taxon>Metazoa</taxon>
        <taxon>Cnidaria</taxon>
        <taxon>Hydrozoa</taxon>
        <taxon>Hydroidolina</taxon>
        <taxon>Anthoathecata</taxon>
        <taxon>Aplanulata</taxon>
        <taxon>Hydridae</taxon>
        <taxon>Hydra</taxon>
    </lineage>
</organism>